<dbReference type="STRING" id="1267564.SAMN05192561_10341"/>
<evidence type="ECO:0000313" key="2">
    <source>
        <dbReference type="Proteomes" id="UP000199215"/>
    </source>
</evidence>
<dbReference type="Proteomes" id="UP000199215">
    <property type="component" value="Unassembled WGS sequence"/>
</dbReference>
<dbReference type="AlphaFoldDB" id="A0A1H6IQB5"/>
<evidence type="ECO:0000313" key="1">
    <source>
        <dbReference type="EMBL" id="SEH49183.1"/>
    </source>
</evidence>
<sequence length="273" mass="28549">MDPIEAFRADGAAVAVVGAGGKKTTMYTLANLLDHAVVTATVRIPIFDPNVASVSVTADPVERLDRITTNPKAAFPLGLVPAREREDRYLGYDRETVSRIIEAHDGPVLIKADGARTREFKAPGESEPQIPDAADVVVPVASVAVVGEPLTDELVHRPERVVDVARGSGLDVALGDTVTPELVGTVLASPDGGLAGIPDGASVIPLLNKVDDADAAATARAVASVVRERMAEQRRKSRGTSSFPSVPHVVLGRLINGNVVDLVPVDGDDPTVE</sequence>
<accession>A0A1H6IQB5</accession>
<organism evidence="1 2">
    <name type="scientific">Halopenitus malekzadehii</name>
    <dbReference type="NCBI Taxonomy" id="1267564"/>
    <lineage>
        <taxon>Archaea</taxon>
        <taxon>Methanobacteriati</taxon>
        <taxon>Methanobacteriota</taxon>
        <taxon>Stenosarchaea group</taxon>
        <taxon>Halobacteria</taxon>
        <taxon>Halobacteriales</taxon>
        <taxon>Haloferacaceae</taxon>
        <taxon>Halopenitus</taxon>
    </lineage>
</organism>
<dbReference type="EMBL" id="FNWU01000003">
    <property type="protein sequence ID" value="SEH49183.1"/>
    <property type="molecule type" value="Genomic_DNA"/>
</dbReference>
<dbReference type="OrthoDB" id="291404at2157"/>
<reference evidence="1 2" key="1">
    <citation type="submission" date="2016-10" db="EMBL/GenBank/DDBJ databases">
        <authorList>
            <person name="de Groot N.N."/>
        </authorList>
    </citation>
    <scope>NUCLEOTIDE SEQUENCE [LARGE SCALE GENOMIC DNA]</scope>
    <source>
        <strain evidence="1 2">IBRC-M10418</strain>
    </source>
</reference>
<gene>
    <name evidence="1" type="ORF">SAMN05192561_10341</name>
</gene>
<dbReference type="NCBIfam" id="TIGR03172">
    <property type="entry name" value="selenium cofactor biosynthesis protein YqeC"/>
    <property type="match status" value="1"/>
</dbReference>
<name>A0A1H6IQB5_9EURY</name>
<dbReference type="RefSeq" id="WP_092816847.1">
    <property type="nucleotide sequence ID" value="NZ_FNWU01000003.1"/>
</dbReference>
<protein>
    <submittedName>
        <fullName evidence="1">Probable selenium-dependent hydroxylase accessory protein YqeC</fullName>
    </submittedName>
</protein>
<proteinExistence type="predicted"/>
<dbReference type="Pfam" id="PF19842">
    <property type="entry name" value="YqeC"/>
    <property type="match status" value="1"/>
</dbReference>
<dbReference type="InterPro" id="IPR017587">
    <property type="entry name" value="YqeC"/>
</dbReference>
<keyword evidence="2" id="KW-1185">Reference proteome</keyword>